<keyword evidence="6" id="KW-0170">Cobalt</keyword>
<proteinExistence type="predicted"/>
<sequence length="364" mass="40649">MDGHKSVQYRLAVQSSGFQYVLSNNLQDIFNDTTRYVVICDRKVEKTARISFPQATDFITLDINENIKTLDGASTILMELAQLGVVRGNVLVAVGGGALQDLVTLAASIYMRGLEWIYVPTTLMSMLDSCIGGKSSINLGPYKNLLGNIYPPSSVYIDRGFLSTLNNVDIACGLAEGVKICFASSPLDSEKFEDLIANWRSTSEIDFIEQAIFLSLEKKQWFVEIDEFDKKERKLLNFGHSFGHALEAATAFSIPHGIGVFIGMHTAINYVGIPGTTVSLVKWIKSEMALVNGEIEHFKVSKEQFLRAMRKDKKNSETEQCLIVPNKDGALIERLYPLNDENLNRCFDTLAESLNQLELNYEIF</sequence>
<name>A0A6J7VU87_9ZZZZ</name>
<organism evidence="9">
    <name type="scientific">freshwater metagenome</name>
    <dbReference type="NCBI Taxonomy" id="449393"/>
    <lineage>
        <taxon>unclassified sequences</taxon>
        <taxon>metagenomes</taxon>
        <taxon>ecological metagenomes</taxon>
    </lineage>
</organism>
<dbReference type="InterPro" id="IPR030963">
    <property type="entry name" value="DHQ_synth_fam"/>
</dbReference>
<comment type="cofactor">
    <cofactor evidence="1">
        <name>NAD(+)</name>
        <dbReference type="ChEBI" id="CHEBI:57540"/>
    </cofactor>
</comment>
<evidence type="ECO:0000256" key="1">
    <source>
        <dbReference type="ARBA" id="ARBA00001911"/>
    </source>
</evidence>
<dbReference type="InterPro" id="IPR030960">
    <property type="entry name" value="DHQS/DOIS_N"/>
</dbReference>
<evidence type="ECO:0000259" key="7">
    <source>
        <dbReference type="Pfam" id="PF01761"/>
    </source>
</evidence>
<keyword evidence="5" id="KW-0456">Lyase</keyword>
<dbReference type="InterPro" id="IPR056179">
    <property type="entry name" value="DHQS_C"/>
</dbReference>
<reference evidence="9" key="1">
    <citation type="submission" date="2020-05" db="EMBL/GenBank/DDBJ databases">
        <authorList>
            <person name="Chiriac C."/>
            <person name="Salcher M."/>
            <person name="Ghai R."/>
            <person name="Kavagutti S V."/>
        </authorList>
    </citation>
    <scope>NUCLEOTIDE SEQUENCE</scope>
</reference>
<keyword evidence="4" id="KW-0520">NAD</keyword>
<dbReference type="AlphaFoldDB" id="A0A6J7VU87"/>
<evidence type="ECO:0000256" key="6">
    <source>
        <dbReference type="ARBA" id="ARBA00023285"/>
    </source>
</evidence>
<dbReference type="Gene3D" id="1.20.1090.10">
    <property type="entry name" value="Dehydroquinate synthase-like - alpha domain"/>
    <property type="match status" value="1"/>
</dbReference>
<dbReference type="Pfam" id="PF01761">
    <property type="entry name" value="DHQ_synthase"/>
    <property type="match status" value="1"/>
</dbReference>
<comment type="cofactor">
    <cofactor evidence="2">
        <name>Co(2+)</name>
        <dbReference type="ChEBI" id="CHEBI:48828"/>
    </cofactor>
</comment>
<dbReference type="PANTHER" id="PTHR43622:SF1">
    <property type="entry name" value="3-DEHYDROQUINATE SYNTHASE"/>
    <property type="match status" value="1"/>
</dbReference>
<keyword evidence="3" id="KW-0479">Metal-binding</keyword>
<dbReference type="GO" id="GO:0009073">
    <property type="term" value="P:aromatic amino acid family biosynthetic process"/>
    <property type="evidence" value="ECO:0007669"/>
    <property type="project" value="InterPro"/>
</dbReference>
<evidence type="ECO:0000256" key="2">
    <source>
        <dbReference type="ARBA" id="ARBA00001941"/>
    </source>
</evidence>
<feature type="domain" description="3-dehydroquinate synthase N-terminal" evidence="7">
    <location>
        <begin position="60"/>
        <end position="169"/>
    </location>
</feature>
<dbReference type="EMBL" id="CAFBRV010000085">
    <property type="protein sequence ID" value="CAB5117737.1"/>
    <property type="molecule type" value="Genomic_DNA"/>
</dbReference>
<dbReference type="Pfam" id="PF24621">
    <property type="entry name" value="DHQS_C"/>
    <property type="match status" value="1"/>
</dbReference>
<gene>
    <name evidence="9" type="ORF">UFOPK4410_00873</name>
</gene>
<dbReference type="InterPro" id="IPR050071">
    <property type="entry name" value="Dehydroquinate_synthase"/>
</dbReference>
<dbReference type="SUPFAM" id="SSF56796">
    <property type="entry name" value="Dehydroquinate synthase-like"/>
    <property type="match status" value="1"/>
</dbReference>
<dbReference type="PANTHER" id="PTHR43622">
    <property type="entry name" value="3-DEHYDROQUINATE SYNTHASE"/>
    <property type="match status" value="1"/>
</dbReference>
<dbReference type="PIRSF" id="PIRSF001455">
    <property type="entry name" value="DHQ_synth"/>
    <property type="match status" value="1"/>
</dbReference>
<dbReference type="GO" id="GO:0003856">
    <property type="term" value="F:3-dehydroquinate synthase activity"/>
    <property type="evidence" value="ECO:0007669"/>
    <property type="project" value="TreeGrafter"/>
</dbReference>
<feature type="domain" description="3-dehydroquinate synthase C-terminal" evidence="8">
    <location>
        <begin position="173"/>
        <end position="315"/>
    </location>
</feature>
<evidence type="ECO:0000256" key="5">
    <source>
        <dbReference type="ARBA" id="ARBA00023239"/>
    </source>
</evidence>
<dbReference type="CDD" id="cd08195">
    <property type="entry name" value="DHQS"/>
    <property type="match status" value="1"/>
</dbReference>
<accession>A0A6J7VU87</accession>
<dbReference type="GO" id="GO:0046872">
    <property type="term" value="F:metal ion binding"/>
    <property type="evidence" value="ECO:0007669"/>
    <property type="project" value="UniProtKB-KW"/>
</dbReference>
<protein>
    <submittedName>
        <fullName evidence="9">Unannotated protein</fullName>
    </submittedName>
</protein>
<evidence type="ECO:0000256" key="3">
    <source>
        <dbReference type="ARBA" id="ARBA00022723"/>
    </source>
</evidence>
<evidence type="ECO:0000256" key="4">
    <source>
        <dbReference type="ARBA" id="ARBA00023027"/>
    </source>
</evidence>
<dbReference type="Gene3D" id="3.40.50.1970">
    <property type="match status" value="1"/>
</dbReference>
<evidence type="ECO:0000313" key="9">
    <source>
        <dbReference type="EMBL" id="CAB5117737.1"/>
    </source>
</evidence>
<evidence type="ECO:0000259" key="8">
    <source>
        <dbReference type="Pfam" id="PF24621"/>
    </source>
</evidence>